<gene>
    <name evidence="1" type="ORF">ABL_05500</name>
</gene>
<dbReference type="VEuPathDB" id="FungiDB:ASPNIDRAFT2_1130944"/>
<sequence>MSAEEFLANVEGGIVPVTCHEDVLRIAFIYLHEGLWTGNGVFDVVEKLHSHGLSFGEGDLRHNRSLDIFYLAQLAVAIYRYSSQLEEDFPSFSDFSAFYTAHHALLHSSAWHSYYLLYPISHPAHHSALLPPARPPGPSPLLLPTISAASKSGIIYTHFATPSLGLHCRVYTPTLETTMTRRHTANPSAPSYSESHARFWLDYFTPDTSPPSRVAEVTPRQTEGPDRFGILVAQGLYDIHGLETEYLVQISGGEGPDGGSQSEQLIWCGWPDGGIGVQAWWRGWEGEVGSEEEVEFLAAVAVEETLGLGLQGMDMDELDLSIRSHILLAVMHATVRDRQEREQFLGELEKRMVQEELIGRERAGAWVREASEIMEPYVREWQGVWPGVEERRKMLRRILVENGQLFARWRVSPASKEFTFEMGWRGSQEIQTAVQVQPSSDSTIESHPLTTKKDLYKVIERLTKDTNPENEYRRSSYVSVTGGGSGDMLLMFFTDVKENRQHRAVFGEFLRTCGVVEPHDWILTTHTSGYLYRSLDLLTEILENAGGTILSAGNLMKPSEVVRALARYNVNVLTGDSSQVIQVIHHISTLSADERNGIKLIKVIYTSESLTDSQKRYIYAILGPAVKIYSILGSAEAGPYAIHNPDLTGDATSCQDGSMDFVFDTRSILIEIFPRSIMESDTPSSDVKPLPEGEEGVIVQTSLQRRRNPLVRYITGDLGSVHPVPGIARSIVPESELEYYRVLRLRGRDRRFSFKWYGEYFEFTNLEMFMQKGAFGILQWQIIVGTLDSSPQTTMEIRVLRAAVSKDMVSLEQFVYEVETFFFVLPDNRHLFKLTFVEDIGGFEKSGTGNKVMKFVDRRH</sequence>
<dbReference type="VEuPathDB" id="FungiDB:ATCC64974_2850"/>
<dbReference type="AlphaFoldDB" id="A0A100IKD2"/>
<dbReference type="SUPFAM" id="SSF56801">
    <property type="entry name" value="Acetyl-CoA synthetase-like"/>
    <property type="match status" value="1"/>
</dbReference>
<proteinExistence type="predicted"/>
<dbReference type="Gene3D" id="3.40.50.12780">
    <property type="entry name" value="N-terminal domain of ligase-like"/>
    <property type="match status" value="1"/>
</dbReference>
<dbReference type="EMBL" id="BCMY01000008">
    <property type="protein sequence ID" value="GAQ42839.1"/>
    <property type="molecule type" value="Genomic_DNA"/>
</dbReference>
<dbReference type="PANTHER" id="PTHR43845">
    <property type="entry name" value="BLR5969 PROTEIN"/>
    <property type="match status" value="1"/>
</dbReference>
<dbReference type="Proteomes" id="UP000068243">
    <property type="component" value="Unassembled WGS sequence"/>
</dbReference>
<dbReference type="VEuPathDB" id="FungiDB:M747DRAFT_347888"/>
<evidence type="ECO:0000313" key="1">
    <source>
        <dbReference type="EMBL" id="GAQ42839.1"/>
    </source>
</evidence>
<accession>A0A100IKD2</accession>
<dbReference type="OrthoDB" id="10047078at2759"/>
<name>A0A100IKD2_ASPNG</name>
<protein>
    <submittedName>
        <fullName evidence="1">Uncharacterized protein</fullName>
    </submittedName>
</protein>
<dbReference type="InterPro" id="IPR042099">
    <property type="entry name" value="ANL_N_sf"/>
</dbReference>
<comment type="caution">
    <text evidence="1">The sequence shown here is derived from an EMBL/GenBank/DDBJ whole genome shotgun (WGS) entry which is preliminary data.</text>
</comment>
<organism evidence="1 2">
    <name type="scientific">Aspergillus niger</name>
    <dbReference type="NCBI Taxonomy" id="5061"/>
    <lineage>
        <taxon>Eukaryota</taxon>
        <taxon>Fungi</taxon>
        <taxon>Dikarya</taxon>
        <taxon>Ascomycota</taxon>
        <taxon>Pezizomycotina</taxon>
        <taxon>Eurotiomycetes</taxon>
        <taxon>Eurotiomycetidae</taxon>
        <taxon>Eurotiales</taxon>
        <taxon>Aspergillaceae</taxon>
        <taxon>Aspergillus</taxon>
        <taxon>Aspergillus subgen. Circumdati</taxon>
    </lineage>
</organism>
<dbReference type="VEuPathDB" id="FungiDB:An14g03230"/>
<reference evidence="2" key="1">
    <citation type="journal article" date="2016" name="Genome Announc.">
        <title>Draft genome sequence of Aspergillus niger strain An76.</title>
        <authorList>
            <person name="Gong W."/>
            <person name="Cheng Z."/>
            <person name="Zhang H."/>
            <person name="Liu L."/>
            <person name="Gao P."/>
            <person name="Wang L."/>
        </authorList>
    </citation>
    <scope>NUCLEOTIDE SEQUENCE [LARGE SCALE GENOMIC DNA]</scope>
    <source>
        <strain evidence="2">An76</strain>
    </source>
</reference>
<evidence type="ECO:0000313" key="2">
    <source>
        <dbReference type="Proteomes" id="UP000068243"/>
    </source>
</evidence>
<dbReference type="PANTHER" id="PTHR43845:SF1">
    <property type="entry name" value="BLR5969 PROTEIN"/>
    <property type="match status" value="1"/>
</dbReference>